<evidence type="ECO:0000313" key="1">
    <source>
        <dbReference type="EMBL" id="WNH24504.1"/>
    </source>
</evidence>
<keyword evidence="1" id="KW-0696">RNA-directed RNA polymerase</keyword>
<keyword evidence="1" id="KW-0808">Transferase</keyword>
<proteinExistence type="predicted"/>
<name>A0AA96C4V5_9VIRU</name>
<dbReference type="GO" id="GO:0003968">
    <property type="term" value="F:RNA-directed RNA polymerase activity"/>
    <property type="evidence" value="ECO:0007669"/>
    <property type="project" value="UniProtKB-KW"/>
</dbReference>
<sequence>MMFTRVPPSAAPTQLLYHKHLFESPLGPRFFSSFGFPFPQSHSRHYIPKPHISRLGLGCKHSSLFWAPVDTPSPLFIRPAPLPAPD</sequence>
<reference evidence="1" key="1">
    <citation type="submission" date="2023-07" db="EMBL/GenBank/DDBJ databases">
        <authorList>
            <person name="Kashif M."/>
            <person name="Roininen E."/>
            <person name="Poimala A."/>
            <person name="Vainio E.J."/>
            <person name="Hantula J."/>
            <person name="Sutela S."/>
        </authorList>
    </citation>
    <scope>NUCLEOTIDE SEQUENCE</scope>
    <source>
        <strain evidence="1">HetOlV5-an1</strain>
    </source>
</reference>
<keyword evidence="1" id="KW-0548">Nucleotidyltransferase</keyword>
<dbReference type="EMBL" id="OR343712">
    <property type="protein sequence ID" value="WNH24504.1"/>
    <property type="molecule type" value="Genomic_RNA"/>
</dbReference>
<accession>A0AA96C4V5</accession>
<organism evidence="1">
    <name type="scientific">Heterobasidion ourmia-like virus 5</name>
    <dbReference type="NCBI Taxonomy" id="3075973"/>
    <lineage>
        <taxon>Viruses</taxon>
        <taxon>Riboviria</taxon>
        <taxon>Orthornavirae</taxon>
        <taxon>Lenarviricota</taxon>
        <taxon>Miaviricetes</taxon>
        <taxon>Ourlivirales</taxon>
        <taxon>Botourmiaviridae</taxon>
    </lineage>
</organism>
<protein>
    <submittedName>
        <fullName evidence="1">RNA-dependent RNA polymerase</fullName>
    </submittedName>
</protein>